<proteinExistence type="predicted"/>
<evidence type="ECO:0000256" key="1">
    <source>
        <dbReference type="SAM" id="Phobius"/>
    </source>
</evidence>
<keyword evidence="1" id="KW-0472">Membrane</keyword>
<gene>
    <name evidence="2" type="ORF">PCASD_00331</name>
</gene>
<evidence type="ECO:0000313" key="3">
    <source>
        <dbReference type="Proteomes" id="UP000235392"/>
    </source>
</evidence>
<keyword evidence="1" id="KW-1133">Transmembrane helix</keyword>
<dbReference type="Proteomes" id="UP000235392">
    <property type="component" value="Unassembled WGS sequence"/>
</dbReference>
<accession>A0A2N5VNG4</accession>
<dbReference type="EMBL" id="PGCI01000005">
    <property type="protein sequence ID" value="PLW51545.1"/>
    <property type="molecule type" value="Genomic_DNA"/>
</dbReference>
<feature type="transmembrane region" description="Helical" evidence="1">
    <location>
        <begin position="45"/>
        <end position="70"/>
    </location>
</feature>
<comment type="caution">
    <text evidence="2">The sequence shown here is derived from an EMBL/GenBank/DDBJ whole genome shotgun (WGS) entry which is preliminary data.</text>
</comment>
<keyword evidence="1" id="KW-0812">Transmembrane</keyword>
<reference evidence="2 3" key="1">
    <citation type="submission" date="2017-11" db="EMBL/GenBank/DDBJ databases">
        <title>De novo assembly and phasing of dikaryotic genomes from two isolates of Puccinia coronata f. sp. avenae, the causal agent of oat crown rust.</title>
        <authorList>
            <person name="Miller M.E."/>
            <person name="Zhang Y."/>
            <person name="Omidvar V."/>
            <person name="Sperschneider J."/>
            <person name="Schwessinger B."/>
            <person name="Raley C."/>
            <person name="Palmer J.M."/>
            <person name="Garnica D."/>
            <person name="Upadhyaya N."/>
            <person name="Rathjen J."/>
            <person name="Taylor J.M."/>
            <person name="Park R.F."/>
            <person name="Dodds P.N."/>
            <person name="Hirsch C.D."/>
            <person name="Kianian S.F."/>
            <person name="Figueroa M."/>
        </authorList>
    </citation>
    <scope>NUCLEOTIDE SEQUENCE [LARGE SCALE GENOMIC DNA]</scope>
    <source>
        <strain evidence="2">12SD80</strain>
    </source>
</reference>
<name>A0A2N5VNG4_9BASI</name>
<feature type="transmembrane region" description="Helical" evidence="1">
    <location>
        <begin position="193"/>
        <end position="213"/>
    </location>
</feature>
<protein>
    <submittedName>
        <fullName evidence="2">Uncharacterized protein</fullName>
    </submittedName>
</protein>
<dbReference type="AlphaFoldDB" id="A0A2N5VNG4"/>
<organism evidence="2 3">
    <name type="scientific">Puccinia coronata f. sp. avenae</name>
    <dbReference type="NCBI Taxonomy" id="200324"/>
    <lineage>
        <taxon>Eukaryota</taxon>
        <taxon>Fungi</taxon>
        <taxon>Dikarya</taxon>
        <taxon>Basidiomycota</taxon>
        <taxon>Pucciniomycotina</taxon>
        <taxon>Pucciniomycetes</taxon>
        <taxon>Pucciniales</taxon>
        <taxon>Pucciniaceae</taxon>
        <taxon>Puccinia</taxon>
    </lineage>
</organism>
<sequence>MSNGPVVSNNSGNRCQETLFIHPQSFYDLPTMPAPTCLPLSPLSFFVLATMSMLLFPVVPTFIGAITLSFRRRQHLFHYWYCNLFDVQQILKFLFLMRPLPFPSHPDTKDHCTPHRSNNFNRNPSSFRPFTQFHIRHIDPKTCPILTYTSYSLLFATFTRCSRQLLDMPLDAALGFSVLAALGRLILAALGSILLAALGSILLAALRSVYSLLPETTRHAAR</sequence>
<evidence type="ECO:0000313" key="2">
    <source>
        <dbReference type="EMBL" id="PLW51545.1"/>
    </source>
</evidence>